<dbReference type="RefSeq" id="XP_057410319.1">
    <property type="nucleotide sequence ID" value="XM_057554336.1"/>
</dbReference>
<dbReference type="InterPro" id="IPR036522">
    <property type="entry name" value="MoaC_sf"/>
</dbReference>
<dbReference type="InterPro" id="IPR047594">
    <property type="entry name" value="MoaC_bact/euk"/>
</dbReference>
<gene>
    <name evidence="15 16" type="primary">MOCS1</name>
</gene>
<evidence type="ECO:0000256" key="5">
    <source>
        <dbReference type="ARBA" id="ARBA00022723"/>
    </source>
</evidence>
<dbReference type="NCBIfam" id="TIGR00581">
    <property type="entry name" value="moaC"/>
    <property type="match status" value="1"/>
</dbReference>
<dbReference type="Pfam" id="PF01967">
    <property type="entry name" value="MoaC"/>
    <property type="match status" value="1"/>
</dbReference>
<dbReference type="InterPro" id="IPR007197">
    <property type="entry name" value="rSAM"/>
</dbReference>
<dbReference type="Proteomes" id="UP001652580">
    <property type="component" value="Chromosome 10"/>
</dbReference>
<dbReference type="CDD" id="cd21117">
    <property type="entry name" value="Twitch_MoaA"/>
    <property type="match status" value="1"/>
</dbReference>
<dbReference type="PANTHER" id="PTHR22960">
    <property type="entry name" value="MOLYBDOPTERIN COFACTOR SYNTHESIS PROTEIN A"/>
    <property type="match status" value="1"/>
</dbReference>
<evidence type="ECO:0000259" key="13">
    <source>
        <dbReference type="PROSITE" id="PS51918"/>
    </source>
</evidence>
<dbReference type="SUPFAM" id="SSF102114">
    <property type="entry name" value="Radical SAM enzymes"/>
    <property type="match status" value="1"/>
</dbReference>
<dbReference type="InterPro" id="IPR013785">
    <property type="entry name" value="Aldolase_TIM"/>
</dbReference>
<protein>
    <recommendedName>
        <fullName evidence="3">cyclic pyranopterin monophosphate synthase</fullName>
        <ecNumber evidence="3">4.6.1.17</ecNumber>
    </recommendedName>
</protein>
<dbReference type="RefSeq" id="XP_057410318.1">
    <property type="nucleotide sequence ID" value="XM_057554335.1"/>
</dbReference>
<dbReference type="CDD" id="cd01335">
    <property type="entry name" value="Radical_SAM"/>
    <property type="match status" value="1"/>
</dbReference>
<keyword evidence="10" id="KW-0501">Molybdenum cofactor biosynthesis</keyword>
<reference evidence="15 16" key="1">
    <citation type="submission" date="2025-05" db="UniProtKB">
        <authorList>
            <consortium name="RefSeq"/>
        </authorList>
    </citation>
    <scope>IDENTIFICATION</scope>
</reference>
<dbReference type="Pfam" id="PF06463">
    <property type="entry name" value="Mob_synth_C"/>
    <property type="match status" value="1"/>
</dbReference>
<dbReference type="NCBIfam" id="NF006870">
    <property type="entry name" value="PRK09364.1"/>
    <property type="match status" value="1"/>
</dbReference>
<sequence length="549" mass="60161">MPEDGVPLTPKADLLTTEEVLTLARLFVKEGVDKIRLTGGEPLVRPDVVDIVAQLHQLEGLRTIGITTNGISLARLLPQLQKAGLSAINISLDTLVPAKFEFIVRRKGFRKVMEGIHKAIELGYSPVKVNCVVMRGLNEDELPDFVALTEGLPLDVRFIEYMPFDGNKWNFRKMVSYKEMLDTLRQQWPELEKLPEEESSTAKAFKIPGFRGRVSFITSMSEHFCGTCNRLRITADGNLKVCLFGNSEVSLRDHLRAGASEEELLSVIGAAVGRKKRQHAGMFSISQMKNRPMILIELFLMCQDSPPAIPSISFRASLHVQGLRHRVSFSSQMVTLWKGGRLPQIPVLAQRWLGSGLPQRHYGSHLDSDANPKCLSPEPRAPATPSGPLPTSDQLTHVDREGQAAMVDVGGKPDTERVAVASAVVLLGPVAYKLVQENQLKKGDALVVAQLAGVQAAKLTSQLIPLCHHVALSHVQVQLELDSTRHAVVVRASCRARGPTGVEMEALTSAAVAALTLYDMCKAVSRDIVLAEIKLVSKTGGQRGDFHRT</sequence>
<evidence type="ECO:0000256" key="8">
    <source>
        <dbReference type="ARBA" id="ARBA00023014"/>
    </source>
</evidence>
<evidence type="ECO:0000256" key="7">
    <source>
        <dbReference type="ARBA" id="ARBA00023004"/>
    </source>
</evidence>
<dbReference type="SMART" id="SM00729">
    <property type="entry name" value="Elp3"/>
    <property type="match status" value="1"/>
</dbReference>
<comment type="catalytic activity">
    <reaction evidence="1">
        <text>(8S)-3',8-cyclo-7,8-dihydroguanosine 5'-triphosphate = cyclic pyranopterin phosphate + diphosphate</text>
        <dbReference type="Rhea" id="RHEA:49580"/>
        <dbReference type="ChEBI" id="CHEBI:33019"/>
        <dbReference type="ChEBI" id="CHEBI:59648"/>
        <dbReference type="ChEBI" id="CHEBI:131766"/>
        <dbReference type="EC" id="4.6.1.17"/>
    </reaction>
</comment>
<evidence type="ECO:0000256" key="12">
    <source>
        <dbReference type="SAM" id="MobiDB-lite"/>
    </source>
</evidence>
<feature type="compositionally biased region" description="Pro residues" evidence="12">
    <location>
        <begin position="379"/>
        <end position="388"/>
    </location>
</feature>
<dbReference type="InterPro" id="IPR013483">
    <property type="entry name" value="MoaA"/>
</dbReference>
<comment type="pathway">
    <text evidence="2">Cofactor biosynthesis; molybdopterin biosynthesis.</text>
</comment>
<evidence type="ECO:0000256" key="3">
    <source>
        <dbReference type="ARBA" id="ARBA00012575"/>
    </source>
</evidence>
<keyword evidence="11" id="KW-0456">Lyase</keyword>
<evidence type="ECO:0000256" key="6">
    <source>
        <dbReference type="ARBA" id="ARBA00022741"/>
    </source>
</evidence>
<dbReference type="Gene3D" id="3.30.70.640">
    <property type="entry name" value="Molybdopterin cofactor biosynthesis C (MoaC) domain"/>
    <property type="match status" value="1"/>
</dbReference>
<feature type="region of interest" description="Disordered" evidence="12">
    <location>
        <begin position="363"/>
        <end position="395"/>
    </location>
</feature>
<keyword evidence="5" id="KW-0479">Metal-binding</keyword>
<dbReference type="PROSITE" id="PS51918">
    <property type="entry name" value="RADICAL_SAM"/>
    <property type="match status" value="1"/>
</dbReference>
<keyword evidence="4" id="KW-0949">S-adenosyl-L-methionine</keyword>
<proteinExistence type="inferred from homology"/>
<feature type="domain" description="Radical SAM core" evidence="13">
    <location>
        <begin position="1"/>
        <end position="211"/>
    </location>
</feature>
<dbReference type="Gene3D" id="3.20.20.70">
    <property type="entry name" value="Aldolase class I"/>
    <property type="match status" value="1"/>
</dbReference>
<dbReference type="HAMAP" id="MF_01224_B">
    <property type="entry name" value="MoaC_B"/>
    <property type="match status" value="1"/>
</dbReference>
<evidence type="ECO:0000313" key="16">
    <source>
        <dbReference type="RefSeq" id="XP_057410319.1"/>
    </source>
</evidence>
<name>A0ABM3U7J8_BALAC</name>
<dbReference type="InterPro" id="IPR023045">
    <property type="entry name" value="MoaC"/>
</dbReference>
<keyword evidence="6" id="KW-0547">Nucleotide-binding</keyword>
<dbReference type="InterPro" id="IPR010505">
    <property type="entry name" value="MoaA_twitch"/>
</dbReference>
<accession>A0ABM3U7J8</accession>
<dbReference type="InterPro" id="IPR006638">
    <property type="entry name" value="Elp3/MiaA/NifB-like_rSAM"/>
</dbReference>
<dbReference type="CDD" id="cd01420">
    <property type="entry name" value="MoaC_PE"/>
    <property type="match status" value="1"/>
</dbReference>
<dbReference type="InterPro" id="IPR050105">
    <property type="entry name" value="MoCo_biosynth_MoaA/MoaC"/>
</dbReference>
<dbReference type="SUPFAM" id="SSF55040">
    <property type="entry name" value="Molybdenum cofactor biosynthesis protein C, MoaC"/>
    <property type="match status" value="1"/>
</dbReference>
<evidence type="ECO:0000256" key="1">
    <source>
        <dbReference type="ARBA" id="ARBA00001637"/>
    </source>
</evidence>
<evidence type="ECO:0000256" key="2">
    <source>
        <dbReference type="ARBA" id="ARBA00005046"/>
    </source>
</evidence>
<evidence type="ECO:0000256" key="9">
    <source>
        <dbReference type="ARBA" id="ARBA00023134"/>
    </source>
</evidence>
<evidence type="ECO:0000313" key="15">
    <source>
        <dbReference type="RefSeq" id="XP_057410318.1"/>
    </source>
</evidence>
<evidence type="ECO:0000313" key="14">
    <source>
        <dbReference type="Proteomes" id="UP001652580"/>
    </source>
</evidence>
<dbReference type="PANTHER" id="PTHR22960:SF0">
    <property type="entry name" value="MOLYBDENUM COFACTOR BIOSYNTHESIS PROTEIN 1"/>
    <property type="match status" value="1"/>
</dbReference>
<evidence type="ECO:0000256" key="4">
    <source>
        <dbReference type="ARBA" id="ARBA00022691"/>
    </source>
</evidence>
<dbReference type="InterPro" id="IPR058240">
    <property type="entry name" value="rSAM_sf"/>
</dbReference>
<keyword evidence="14" id="KW-1185">Reference proteome</keyword>
<dbReference type="GeneID" id="103018759"/>
<dbReference type="InterPro" id="IPR002820">
    <property type="entry name" value="Mopterin_CF_biosynth-C_dom"/>
</dbReference>
<evidence type="ECO:0000256" key="10">
    <source>
        <dbReference type="ARBA" id="ARBA00023150"/>
    </source>
</evidence>
<evidence type="ECO:0000256" key="11">
    <source>
        <dbReference type="ARBA" id="ARBA00023239"/>
    </source>
</evidence>
<organism evidence="14 16">
    <name type="scientific">Balaenoptera acutorostrata</name>
    <name type="common">Common minke whale</name>
    <name type="synonym">Balaena rostrata</name>
    <dbReference type="NCBI Taxonomy" id="9767"/>
    <lineage>
        <taxon>Eukaryota</taxon>
        <taxon>Metazoa</taxon>
        <taxon>Chordata</taxon>
        <taxon>Craniata</taxon>
        <taxon>Vertebrata</taxon>
        <taxon>Euteleostomi</taxon>
        <taxon>Mammalia</taxon>
        <taxon>Eutheria</taxon>
        <taxon>Laurasiatheria</taxon>
        <taxon>Artiodactyla</taxon>
        <taxon>Whippomorpha</taxon>
        <taxon>Cetacea</taxon>
        <taxon>Mysticeti</taxon>
        <taxon>Balaenopteridae</taxon>
        <taxon>Balaenoptera</taxon>
    </lineage>
</organism>
<keyword evidence="8" id="KW-0411">Iron-sulfur</keyword>
<keyword evidence="9" id="KW-0342">GTP-binding</keyword>
<dbReference type="NCBIfam" id="TIGR02666">
    <property type="entry name" value="moaA"/>
    <property type="match status" value="1"/>
</dbReference>
<keyword evidence="7" id="KW-0408">Iron</keyword>
<dbReference type="EC" id="4.6.1.17" evidence="3"/>
<dbReference type="Pfam" id="PF04055">
    <property type="entry name" value="Radical_SAM"/>
    <property type="match status" value="1"/>
</dbReference>